<proteinExistence type="predicted"/>
<feature type="region of interest" description="Disordered" evidence="1">
    <location>
        <begin position="382"/>
        <end position="496"/>
    </location>
</feature>
<dbReference type="AlphaFoldDB" id="A0AAV2KCG8"/>
<feature type="compositionally biased region" description="Basic and acidic residues" evidence="1">
    <location>
        <begin position="133"/>
        <end position="257"/>
    </location>
</feature>
<gene>
    <name evidence="3" type="ORF">KC01_LOCUS15528</name>
</gene>
<dbReference type="EMBL" id="OZ035839">
    <property type="protein sequence ID" value="CAL1585297.1"/>
    <property type="molecule type" value="Genomic_DNA"/>
</dbReference>
<feature type="compositionally biased region" description="Low complexity" evidence="1">
    <location>
        <begin position="105"/>
        <end position="119"/>
    </location>
</feature>
<evidence type="ECO:0000256" key="2">
    <source>
        <dbReference type="SAM" id="Phobius"/>
    </source>
</evidence>
<organism evidence="3 4">
    <name type="scientific">Knipowitschia caucasica</name>
    <name type="common">Caucasian dwarf goby</name>
    <name type="synonym">Pomatoschistus caucasicus</name>
    <dbReference type="NCBI Taxonomy" id="637954"/>
    <lineage>
        <taxon>Eukaryota</taxon>
        <taxon>Metazoa</taxon>
        <taxon>Chordata</taxon>
        <taxon>Craniata</taxon>
        <taxon>Vertebrata</taxon>
        <taxon>Euteleostomi</taxon>
        <taxon>Actinopterygii</taxon>
        <taxon>Neopterygii</taxon>
        <taxon>Teleostei</taxon>
        <taxon>Neoteleostei</taxon>
        <taxon>Acanthomorphata</taxon>
        <taxon>Gobiaria</taxon>
        <taxon>Gobiiformes</taxon>
        <taxon>Gobioidei</taxon>
        <taxon>Gobiidae</taxon>
        <taxon>Gobiinae</taxon>
        <taxon>Knipowitschia</taxon>
    </lineage>
</organism>
<feature type="compositionally biased region" description="Polar residues" evidence="1">
    <location>
        <begin position="403"/>
        <end position="415"/>
    </location>
</feature>
<feature type="compositionally biased region" description="Polar residues" evidence="1">
    <location>
        <begin position="486"/>
        <end position="496"/>
    </location>
</feature>
<evidence type="ECO:0000313" key="3">
    <source>
        <dbReference type="EMBL" id="CAL1585297.1"/>
    </source>
</evidence>
<keyword evidence="2" id="KW-0812">Transmembrane</keyword>
<keyword evidence="2" id="KW-0472">Membrane</keyword>
<dbReference type="Proteomes" id="UP001497482">
    <property type="component" value="Chromosome 17"/>
</dbReference>
<feature type="compositionally biased region" description="Gly residues" evidence="1">
    <location>
        <begin position="74"/>
        <end position="97"/>
    </location>
</feature>
<keyword evidence="4" id="KW-1185">Reference proteome</keyword>
<feature type="compositionally biased region" description="Basic and acidic residues" evidence="1">
    <location>
        <begin position="465"/>
        <end position="476"/>
    </location>
</feature>
<name>A0AAV2KCG8_KNICA</name>
<feature type="transmembrane region" description="Helical" evidence="2">
    <location>
        <begin position="266"/>
        <end position="285"/>
    </location>
</feature>
<protein>
    <submittedName>
        <fullName evidence="3">Uncharacterized protein</fullName>
    </submittedName>
</protein>
<reference evidence="3 4" key="1">
    <citation type="submission" date="2024-04" db="EMBL/GenBank/DDBJ databases">
        <authorList>
            <person name="Waldvogel A.-M."/>
            <person name="Schoenle A."/>
        </authorList>
    </citation>
    <scope>NUCLEOTIDE SEQUENCE [LARGE SCALE GENOMIC DNA]</scope>
</reference>
<evidence type="ECO:0000313" key="4">
    <source>
        <dbReference type="Proteomes" id="UP001497482"/>
    </source>
</evidence>
<feature type="region of interest" description="Disordered" evidence="1">
    <location>
        <begin position="58"/>
        <end position="257"/>
    </location>
</feature>
<feature type="compositionally biased region" description="Low complexity" evidence="1">
    <location>
        <begin position="434"/>
        <end position="443"/>
    </location>
</feature>
<keyword evidence="2" id="KW-1133">Transmembrane helix</keyword>
<accession>A0AAV2KCG8</accession>
<sequence length="496" mass="53536">MTLKNEPPAMERVHGDIRRWKSPELWKRGQTCSAIFSSSSAAALRGAVTRAGRLSALRGGLRSSRGRAQELQGAGSGAPVGGSGAPEGGSGAPGGGLRSSRGRAQELQGAGQELQGAGLCQTCVSGVVLVPEEEQRSRGAEEEERRGAEEQRSRGGEEEEEQRSRGAEEEERRGAEEEQRRRRGEEQRRSRGGGEEQRRGAEEEERRGAEEEQRRRRGEEQRRSRGGGEEQRRGAEEEQRRRERSRGGAEEQTHGDMHRALGRSGLVGLAVGATAGLGLLALIIYRGMRRRCPALSAPAEEEVTGERRLMDGLEAQEMEAQQQALAAVEAVVQGLSPDQQVALRQQLDQVLCCVTSLRSEVAELRGGLQDIALQIIQDVKKGVEDSQRSRRRRPHVPRERLDSTTSSSVYFTASQEGGGVTSTYETSEGGEGGVTSTYESSEGVSPARGVRPARGGESSTYETSEGGRDQHLRDQRGGVSPARGGVTSTYETSEGG</sequence>
<evidence type="ECO:0000256" key="1">
    <source>
        <dbReference type="SAM" id="MobiDB-lite"/>
    </source>
</evidence>